<comment type="caution">
    <text evidence="10">The sequence shown here is derived from an EMBL/GenBank/DDBJ whole genome shotgun (WGS) entry which is preliminary data.</text>
</comment>
<evidence type="ECO:0000313" key="10">
    <source>
        <dbReference type="EMBL" id="EQD69051.1"/>
    </source>
</evidence>
<keyword evidence="4" id="KW-0479">Metal-binding</keyword>
<dbReference type="GO" id="GO:0005886">
    <property type="term" value="C:plasma membrane"/>
    <property type="evidence" value="ECO:0007669"/>
    <property type="project" value="TreeGrafter"/>
</dbReference>
<reference evidence="10" key="1">
    <citation type="submission" date="2013-08" db="EMBL/GenBank/DDBJ databases">
        <authorList>
            <person name="Mendez C."/>
            <person name="Richter M."/>
            <person name="Ferrer M."/>
            <person name="Sanchez J."/>
        </authorList>
    </citation>
    <scope>NUCLEOTIDE SEQUENCE</scope>
</reference>
<keyword evidence="5" id="KW-0378">Hydrolase</keyword>
<feature type="non-terminal residue" evidence="10">
    <location>
        <position position="299"/>
    </location>
</feature>
<evidence type="ECO:0000256" key="6">
    <source>
        <dbReference type="ARBA" id="ARBA00022833"/>
    </source>
</evidence>
<dbReference type="Pfam" id="PF01431">
    <property type="entry name" value="Peptidase_M13"/>
    <property type="match status" value="1"/>
</dbReference>
<dbReference type="InterPro" id="IPR042089">
    <property type="entry name" value="Peptidase_M13_dom_2"/>
</dbReference>
<dbReference type="InterPro" id="IPR008753">
    <property type="entry name" value="Peptidase_M13_N"/>
</dbReference>
<dbReference type="InterPro" id="IPR000718">
    <property type="entry name" value="Peptidase_M13"/>
</dbReference>
<protein>
    <submittedName>
        <fullName evidence="10">Zinc metalloprotease</fullName>
    </submittedName>
</protein>
<reference evidence="10" key="2">
    <citation type="journal article" date="2014" name="ISME J.">
        <title>Microbial stratification in low pH oxic and suboxic macroscopic growths along an acid mine drainage.</title>
        <authorList>
            <person name="Mendez-Garcia C."/>
            <person name="Mesa V."/>
            <person name="Sprenger R.R."/>
            <person name="Richter M."/>
            <person name="Diez M.S."/>
            <person name="Solano J."/>
            <person name="Bargiela R."/>
            <person name="Golyshina O.V."/>
            <person name="Manteca A."/>
            <person name="Ramos J.L."/>
            <person name="Gallego J.R."/>
            <person name="Llorente I."/>
            <person name="Martins Dos Santos V.A."/>
            <person name="Jensen O.N."/>
            <person name="Pelaez A.I."/>
            <person name="Sanchez J."/>
            <person name="Ferrer M."/>
        </authorList>
    </citation>
    <scope>NUCLEOTIDE SEQUENCE</scope>
</reference>
<dbReference type="InterPro" id="IPR024079">
    <property type="entry name" value="MetalloPept_cat_dom_sf"/>
</dbReference>
<evidence type="ECO:0000256" key="2">
    <source>
        <dbReference type="ARBA" id="ARBA00007357"/>
    </source>
</evidence>
<evidence type="ECO:0000259" key="9">
    <source>
        <dbReference type="Pfam" id="PF05649"/>
    </source>
</evidence>
<keyword evidence="7 10" id="KW-0482">Metalloprotease</keyword>
<evidence type="ECO:0000256" key="1">
    <source>
        <dbReference type="ARBA" id="ARBA00001947"/>
    </source>
</evidence>
<dbReference type="EMBL" id="AUZY01003481">
    <property type="protein sequence ID" value="EQD69051.1"/>
    <property type="molecule type" value="Genomic_DNA"/>
</dbReference>
<feature type="domain" description="Peptidase M13 N-terminal" evidence="9">
    <location>
        <begin position="1"/>
        <end position="193"/>
    </location>
</feature>
<comment type="similarity">
    <text evidence="2">Belongs to the peptidase M13 family.</text>
</comment>
<dbReference type="GO" id="GO:0016485">
    <property type="term" value="P:protein processing"/>
    <property type="evidence" value="ECO:0007669"/>
    <property type="project" value="TreeGrafter"/>
</dbReference>
<dbReference type="PRINTS" id="PR00786">
    <property type="entry name" value="NEPRILYSIN"/>
</dbReference>
<keyword evidence="6" id="KW-0862">Zinc</keyword>
<dbReference type="PANTHER" id="PTHR11733">
    <property type="entry name" value="ZINC METALLOPROTEASE FAMILY M13 NEPRILYSIN-RELATED"/>
    <property type="match status" value="1"/>
</dbReference>
<dbReference type="Pfam" id="PF05649">
    <property type="entry name" value="Peptidase_M13_N"/>
    <property type="match status" value="1"/>
</dbReference>
<feature type="non-terminal residue" evidence="10">
    <location>
        <position position="1"/>
    </location>
</feature>
<dbReference type="CDD" id="cd08662">
    <property type="entry name" value="M13"/>
    <property type="match status" value="1"/>
</dbReference>
<dbReference type="Gene3D" id="1.10.1380.10">
    <property type="entry name" value="Neutral endopeptidase , domain2"/>
    <property type="match status" value="1"/>
</dbReference>
<dbReference type="GO" id="GO:0004222">
    <property type="term" value="F:metalloendopeptidase activity"/>
    <property type="evidence" value="ECO:0007669"/>
    <property type="project" value="InterPro"/>
</dbReference>
<dbReference type="Gene3D" id="3.40.390.10">
    <property type="entry name" value="Collagenase (Catalytic Domain)"/>
    <property type="match status" value="1"/>
</dbReference>
<sequence>ESEMAKASRRPEELRDPEKNYNRVAMNDVTSRFPAINLRSYFERISLPPVDYVVASQPEFLDTLGKLLEDTPVEEWKAYLKWKILHFSAPFMHRVVSDENFDFFRKKLFGQKDQEKRWKRIVSLTDACLGEALGKLYVEQEFGEDSRKGVSDMIDDLREVFTERLKKLEWMGSESKEKALEKFGRFRAKIGYPSKFIDYSSIRISRDTFFSNVIATNSFDFRRYIKRVNAPVDRELWEMTPPTVNAYFSPTENEIVFPAGGLQPPYFDPKLDDAVNYGATGSIIAHEITHGFDDDGRKY</sequence>
<feature type="domain" description="Peptidase M13 C-terminal" evidence="8">
    <location>
        <begin position="245"/>
        <end position="299"/>
    </location>
</feature>
<dbReference type="PROSITE" id="PS51885">
    <property type="entry name" value="NEPRILYSIN"/>
    <property type="match status" value="1"/>
</dbReference>
<keyword evidence="3 10" id="KW-0645">Protease</keyword>
<evidence type="ECO:0000256" key="7">
    <source>
        <dbReference type="ARBA" id="ARBA00023049"/>
    </source>
</evidence>
<dbReference type="InterPro" id="IPR018497">
    <property type="entry name" value="Peptidase_M13_C"/>
</dbReference>
<accession>T1B7Z1</accession>
<gene>
    <name evidence="10" type="ORF">B1B_05487</name>
</gene>
<dbReference type="GO" id="GO:0046872">
    <property type="term" value="F:metal ion binding"/>
    <property type="evidence" value="ECO:0007669"/>
    <property type="project" value="UniProtKB-KW"/>
</dbReference>
<comment type="cofactor">
    <cofactor evidence="1">
        <name>Zn(2+)</name>
        <dbReference type="ChEBI" id="CHEBI:29105"/>
    </cofactor>
</comment>
<name>T1B7Z1_9ZZZZ</name>
<organism evidence="10">
    <name type="scientific">mine drainage metagenome</name>
    <dbReference type="NCBI Taxonomy" id="410659"/>
    <lineage>
        <taxon>unclassified sequences</taxon>
        <taxon>metagenomes</taxon>
        <taxon>ecological metagenomes</taxon>
    </lineage>
</organism>
<proteinExistence type="inferred from homology"/>
<evidence type="ECO:0000256" key="4">
    <source>
        <dbReference type="ARBA" id="ARBA00022723"/>
    </source>
</evidence>
<dbReference type="AlphaFoldDB" id="T1B7Z1"/>
<evidence type="ECO:0000259" key="8">
    <source>
        <dbReference type="Pfam" id="PF01431"/>
    </source>
</evidence>
<dbReference type="SUPFAM" id="SSF55486">
    <property type="entry name" value="Metalloproteases ('zincins'), catalytic domain"/>
    <property type="match status" value="1"/>
</dbReference>
<evidence type="ECO:0000256" key="3">
    <source>
        <dbReference type="ARBA" id="ARBA00022670"/>
    </source>
</evidence>
<dbReference type="PANTHER" id="PTHR11733:SF167">
    <property type="entry name" value="FI17812P1-RELATED"/>
    <property type="match status" value="1"/>
</dbReference>
<evidence type="ECO:0000256" key="5">
    <source>
        <dbReference type="ARBA" id="ARBA00022801"/>
    </source>
</evidence>